<evidence type="ECO:0000313" key="3">
    <source>
        <dbReference type="Proteomes" id="UP000323274"/>
    </source>
</evidence>
<dbReference type="Gene3D" id="3.90.79.10">
    <property type="entry name" value="Nucleoside Triphosphate Pyrophosphohydrolase"/>
    <property type="match status" value="1"/>
</dbReference>
<sequence>MDRTIPIELTNMIMIENPKTKEILVEDRKNPAWPGVTFPGGHIENGETIVASVIREAFEETGLHVNHLRFVGIKEWPLTADGRYIVMLFKTNHYYGDIKTSREGHIFWTTREALKDMVTPPTFMAMLPVFDQPTISELSLDQTSTGETTLNWL</sequence>
<dbReference type="AlphaFoldDB" id="A0A5A5U1Q1"/>
<dbReference type="PROSITE" id="PS51462">
    <property type="entry name" value="NUDIX"/>
    <property type="match status" value="1"/>
</dbReference>
<dbReference type="Proteomes" id="UP000323274">
    <property type="component" value="Unassembled WGS sequence"/>
</dbReference>
<dbReference type="CDD" id="cd18875">
    <property type="entry name" value="NUDIX_Hydrolase"/>
    <property type="match status" value="1"/>
</dbReference>
<dbReference type="Pfam" id="PF00293">
    <property type="entry name" value="NUDIX"/>
    <property type="match status" value="1"/>
</dbReference>
<name>A0A5A5U1Q1_LEUCI</name>
<evidence type="ECO:0000313" key="2">
    <source>
        <dbReference type="EMBL" id="GDZ83845.1"/>
    </source>
</evidence>
<comment type="caution">
    <text evidence="2">The sequence shown here is derived from an EMBL/GenBank/DDBJ whole genome shotgun (WGS) entry which is preliminary data.</text>
</comment>
<dbReference type="EMBL" id="BJJW01000006">
    <property type="protein sequence ID" value="GDZ83845.1"/>
    <property type="molecule type" value="Genomic_DNA"/>
</dbReference>
<comment type="similarity">
    <text evidence="1">Belongs to the Nudix hydrolase family.</text>
</comment>
<organism evidence="2 3">
    <name type="scientific">Leuconostoc citreum</name>
    <dbReference type="NCBI Taxonomy" id="33964"/>
    <lineage>
        <taxon>Bacteria</taxon>
        <taxon>Bacillati</taxon>
        <taxon>Bacillota</taxon>
        <taxon>Bacilli</taxon>
        <taxon>Lactobacillales</taxon>
        <taxon>Lactobacillaceae</taxon>
        <taxon>Leuconostoc</taxon>
    </lineage>
</organism>
<reference evidence="2 3" key="1">
    <citation type="submission" date="2019-04" db="EMBL/GenBank/DDBJ databases">
        <title>A pseudo-fructophilic Leuconostoc citreum strain F192-5 isolated from peel of satsuma mandarin: the first report for isolation and characterization of strain-dependent fructophilic-like characteristics.</title>
        <authorList>
            <person name="Maeno S."/>
            <person name="Tanizawa Y."/>
            <person name="Kajikawa A."/>
            <person name="Kanesaki Y."/>
            <person name="Kubota E."/>
            <person name="Arita M."/>
            <person name="Leon D."/>
            <person name="Endo A."/>
        </authorList>
    </citation>
    <scope>NUCLEOTIDE SEQUENCE [LARGE SCALE GENOMIC DNA]</scope>
    <source>
        <strain evidence="2 3">F192-5</strain>
    </source>
</reference>
<evidence type="ECO:0000256" key="1">
    <source>
        <dbReference type="ARBA" id="ARBA00005582"/>
    </source>
</evidence>
<dbReference type="InterPro" id="IPR000086">
    <property type="entry name" value="NUDIX_hydrolase_dom"/>
</dbReference>
<dbReference type="PANTHER" id="PTHR43736:SF1">
    <property type="entry name" value="DIHYDRONEOPTERIN TRIPHOSPHATE DIPHOSPHATASE"/>
    <property type="match status" value="1"/>
</dbReference>
<dbReference type="InterPro" id="IPR015797">
    <property type="entry name" value="NUDIX_hydrolase-like_dom_sf"/>
</dbReference>
<dbReference type="RefSeq" id="WP_004908171.1">
    <property type="nucleotide sequence ID" value="NZ_BJJW01000006.1"/>
</dbReference>
<dbReference type="OMA" id="WPGLTFP"/>
<proteinExistence type="inferred from homology"/>
<gene>
    <name evidence="2" type="primary">mutX</name>
    <name evidence="2" type="ORF">LCIT_10870</name>
</gene>
<protein>
    <submittedName>
        <fullName evidence="2">7,8-dihydro-8-oxoguanine triphosphatase</fullName>
    </submittedName>
</protein>
<accession>A0A5A5U1Q1</accession>
<dbReference type="SUPFAM" id="SSF55811">
    <property type="entry name" value="Nudix"/>
    <property type="match status" value="1"/>
</dbReference>
<dbReference type="PANTHER" id="PTHR43736">
    <property type="entry name" value="ADP-RIBOSE PYROPHOSPHATASE"/>
    <property type="match status" value="1"/>
</dbReference>